<dbReference type="GO" id="GO:0000128">
    <property type="term" value="P:flocculation"/>
    <property type="evidence" value="ECO:0007669"/>
    <property type="project" value="InterPro"/>
</dbReference>
<proteinExistence type="predicted"/>
<dbReference type="Proteomes" id="UP000196158">
    <property type="component" value="Unassembled WGS sequence"/>
</dbReference>
<dbReference type="Pfam" id="PF00624">
    <property type="entry name" value="Flocculin"/>
    <property type="match status" value="1"/>
</dbReference>
<keyword evidence="4" id="KW-1185">Reference proteome</keyword>
<evidence type="ECO:0000313" key="4">
    <source>
        <dbReference type="Proteomes" id="UP000196158"/>
    </source>
</evidence>
<gene>
    <name evidence="3" type="ORF">KASA_0P00011G</name>
</gene>
<dbReference type="EMBL" id="FXLY01000003">
    <property type="protein sequence ID" value="SMN18892.1"/>
    <property type="molecule type" value="Genomic_DNA"/>
</dbReference>
<protein>
    <submittedName>
        <fullName evidence="3">Uncharacterized protein</fullName>
    </submittedName>
</protein>
<dbReference type="OrthoDB" id="4071450at2759"/>
<feature type="compositionally biased region" description="Low complexity" evidence="1">
    <location>
        <begin position="313"/>
        <end position="328"/>
    </location>
</feature>
<sequence>MQNSIIFILLYLTSFVYSDDSELGKFTMKPGLMSRLWDPQWPDDDVDTWGVAMVTYFRTGKYMDTAKLLGTASGVSDPKINYDANVASTVYGFDIPTDLQDFVITLRGFYKAPASGHAKVSATFNSELDSDGKYRFSNGVVYFNISFGITTSLDGDSATCLDSGRTTQAFFTYMFYNIENTPDQTFTGSTRYEFVEGNLYPISIAISNREPLVDISQFVILIEGVEYPFNEENLFTLDLEDSDWAETDQRMFPRYCPVYTTTTTYTEAQVTETATIATSMATYTDENGSVTTETIYVVATPGEYTASSTEPIVSSTSDVVSSSTDVLE</sequence>
<name>A0A1X7QZM3_9SACH</name>
<organism evidence="3 4">
    <name type="scientific">Maudiozyma saulgeensis</name>
    <dbReference type="NCBI Taxonomy" id="1789683"/>
    <lineage>
        <taxon>Eukaryota</taxon>
        <taxon>Fungi</taxon>
        <taxon>Dikarya</taxon>
        <taxon>Ascomycota</taxon>
        <taxon>Saccharomycotina</taxon>
        <taxon>Saccharomycetes</taxon>
        <taxon>Saccharomycetales</taxon>
        <taxon>Saccharomycetaceae</taxon>
        <taxon>Maudiozyma</taxon>
    </lineage>
</organism>
<reference evidence="3 4" key="1">
    <citation type="submission" date="2017-04" db="EMBL/GenBank/DDBJ databases">
        <authorList>
            <person name="Afonso C.L."/>
            <person name="Miller P.J."/>
            <person name="Scott M.A."/>
            <person name="Spackman E."/>
            <person name="Goraichik I."/>
            <person name="Dimitrov K.M."/>
            <person name="Suarez D.L."/>
            <person name="Swayne D.E."/>
        </authorList>
    </citation>
    <scope>NUCLEOTIDE SEQUENCE [LARGE SCALE GENOMIC DNA]</scope>
</reference>
<dbReference type="AlphaFoldDB" id="A0A1X7QZM3"/>
<feature type="chain" id="PRO_5012733626" evidence="2">
    <location>
        <begin position="19"/>
        <end position="328"/>
    </location>
</feature>
<dbReference type="InterPro" id="IPR001389">
    <property type="entry name" value="Flocculin"/>
</dbReference>
<evidence type="ECO:0000256" key="2">
    <source>
        <dbReference type="SAM" id="SignalP"/>
    </source>
</evidence>
<feature type="signal peptide" evidence="2">
    <location>
        <begin position="1"/>
        <end position="18"/>
    </location>
</feature>
<feature type="non-terminal residue" evidence="3">
    <location>
        <position position="328"/>
    </location>
</feature>
<keyword evidence="2" id="KW-0732">Signal</keyword>
<dbReference type="Gene3D" id="2.60.120.1560">
    <property type="match status" value="1"/>
</dbReference>
<accession>A0A1X7QZM3</accession>
<feature type="region of interest" description="Disordered" evidence="1">
    <location>
        <begin position="307"/>
        <end position="328"/>
    </location>
</feature>
<evidence type="ECO:0000313" key="3">
    <source>
        <dbReference type="EMBL" id="SMN18892.1"/>
    </source>
</evidence>
<evidence type="ECO:0000256" key="1">
    <source>
        <dbReference type="SAM" id="MobiDB-lite"/>
    </source>
</evidence>